<keyword evidence="1" id="KW-0805">Transcription regulation</keyword>
<keyword evidence="2" id="KW-0238">DNA-binding</keyword>
<reference evidence="6 7" key="1">
    <citation type="submission" date="2019-04" db="EMBL/GenBank/DDBJ databases">
        <title>Cohnella sp. nov. isolated from preserved vegetables.</title>
        <authorList>
            <person name="Lin S.-Y."/>
            <person name="Hung M.-H."/>
            <person name="Young C.-C."/>
        </authorList>
    </citation>
    <scope>NUCLEOTIDE SEQUENCE [LARGE SCALE GENOMIC DNA]</scope>
    <source>
        <strain evidence="6 7">CC-MHH1044</strain>
    </source>
</reference>
<keyword evidence="4" id="KW-0812">Transmembrane</keyword>
<evidence type="ECO:0000256" key="3">
    <source>
        <dbReference type="ARBA" id="ARBA00023163"/>
    </source>
</evidence>
<dbReference type="SMART" id="SM00342">
    <property type="entry name" value="HTH_ARAC"/>
    <property type="match status" value="1"/>
</dbReference>
<accession>A0A4S4C6G0</accession>
<evidence type="ECO:0000256" key="4">
    <source>
        <dbReference type="SAM" id="Phobius"/>
    </source>
</evidence>
<dbReference type="AlphaFoldDB" id="A0A4S4C6G0"/>
<gene>
    <name evidence="6" type="ORF">E6C55_04840</name>
</gene>
<evidence type="ECO:0000256" key="1">
    <source>
        <dbReference type="ARBA" id="ARBA00023015"/>
    </source>
</evidence>
<dbReference type="Pfam" id="PF12833">
    <property type="entry name" value="HTH_18"/>
    <property type="match status" value="1"/>
</dbReference>
<dbReference type="Gene3D" id="3.30.450.20">
    <property type="entry name" value="PAS domain"/>
    <property type="match status" value="1"/>
</dbReference>
<dbReference type="OrthoDB" id="1975037at2"/>
<feature type="transmembrane region" description="Helical" evidence="4">
    <location>
        <begin position="300"/>
        <end position="322"/>
    </location>
</feature>
<dbReference type="SUPFAM" id="SSF46689">
    <property type="entry name" value="Homeodomain-like"/>
    <property type="match status" value="2"/>
</dbReference>
<dbReference type="GO" id="GO:0003700">
    <property type="term" value="F:DNA-binding transcription factor activity"/>
    <property type="evidence" value="ECO:0007669"/>
    <property type="project" value="InterPro"/>
</dbReference>
<dbReference type="Gene3D" id="1.10.10.60">
    <property type="entry name" value="Homeodomain-like"/>
    <property type="match status" value="2"/>
</dbReference>
<dbReference type="RefSeq" id="WP_136368645.1">
    <property type="nucleotide sequence ID" value="NZ_SSOB01000004.1"/>
</dbReference>
<keyword evidence="7" id="KW-1185">Reference proteome</keyword>
<feature type="transmembrane region" description="Helical" evidence="4">
    <location>
        <begin position="12"/>
        <end position="30"/>
    </location>
</feature>
<dbReference type="Pfam" id="PF17853">
    <property type="entry name" value="GGDEF_2"/>
    <property type="match status" value="1"/>
</dbReference>
<dbReference type="InterPro" id="IPR018060">
    <property type="entry name" value="HTH_AraC"/>
</dbReference>
<dbReference type="EMBL" id="SSOB01000004">
    <property type="protein sequence ID" value="THF83489.1"/>
    <property type="molecule type" value="Genomic_DNA"/>
</dbReference>
<keyword evidence="4" id="KW-0472">Membrane</keyword>
<sequence length="774" mass="88255">MRSLSYLTKMTIFGCLLSMLPVLFIGYFSYATSSREIQKHVNQGKLQLLSQINANVEQILTTVNHTLNQVINSTVLKSALNSPLTVSDFKLVDNLRNELRHMQTFDTKLEDVVLVNEKNDWLVKNSGVYRFSDYEYNEQLSTIIHEPEGASWTLNPSVWFYSEESASGAICPYSISLVKKLPITGLTPYGLVMANIPACSLQAQLQLERNEQAESNASDTIMVLDESYRILLHPSRELIGQPAAAAGFDDTARLSSPSGQFQARVNDRSYAVSYYKSPYNGWTYLSLTSISSLTRESNKIGLYTLGVCLFILLLTTLLAWFGSRRMYSPIEKLLRMINERLPETKRRRADEFQMIGEQFSRLFQSNSLLEDQARQHLKQARTFYLVRAYQGQTKLSELTARLSGFGCGDRLGEWRQMAVMTLQLDSLEQTRYERRDVDLLLFAVHNMIEELLPPDRRFDPVAIDQTVVLLYGSPDAERGSFNAELYSVTEHLQSQIRSFLGLSVSIGMSLPFESIKQLPIAYREGLDALKHRLKLGEGIVVQYEQLNSGKHYVRINYPAHSESELIDAIKLADADKAREALGVFMSKVFAEEMTPQEYQIPLARLLNSLIMVTQESGIGIGKLSQGQGTLYEEMIGLGTVPDIEGWFWHSAIQPMLRVFADRQSSQYQNISEKIIDLVQKHYDTDLSLEECASRLNYNGNYLSSVFRKETNVSFSEYLAAYRFNMAKKWLADTDMPIKDIAARLRYNNPQNFIRSFRKQEGMTPGQYRERNARE</sequence>
<feature type="domain" description="HTH araC/xylS-type" evidence="5">
    <location>
        <begin position="672"/>
        <end position="770"/>
    </location>
</feature>
<keyword evidence="4" id="KW-1133">Transmembrane helix</keyword>
<dbReference type="PROSITE" id="PS01124">
    <property type="entry name" value="HTH_ARAC_FAMILY_2"/>
    <property type="match status" value="1"/>
</dbReference>
<dbReference type="PANTHER" id="PTHR43280">
    <property type="entry name" value="ARAC-FAMILY TRANSCRIPTIONAL REGULATOR"/>
    <property type="match status" value="1"/>
</dbReference>
<evidence type="ECO:0000313" key="7">
    <source>
        <dbReference type="Proteomes" id="UP000310636"/>
    </source>
</evidence>
<dbReference type="InterPro" id="IPR009057">
    <property type="entry name" value="Homeodomain-like_sf"/>
</dbReference>
<evidence type="ECO:0000256" key="2">
    <source>
        <dbReference type="ARBA" id="ARBA00023125"/>
    </source>
</evidence>
<dbReference type="InterPro" id="IPR041522">
    <property type="entry name" value="CdaR_GGDEF"/>
</dbReference>
<evidence type="ECO:0000259" key="5">
    <source>
        <dbReference type="PROSITE" id="PS01124"/>
    </source>
</evidence>
<dbReference type="PANTHER" id="PTHR43280:SF10">
    <property type="entry name" value="REGULATORY PROTEIN POCR"/>
    <property type="match status" value="1"/>
</dbReference>
<dbReference type="Proteomes" id="UP000310636">
    <property type="component" value="Unassembled WGS sequence"/>
</dbReference>
<proteinExistence type="predicted"/>
<name>A0A4S4C6G0_9BACL</name>
<organism evidence="6 7">
    <name type="scientific">Cohnella fermenti</name>
    <dbReference type="NCBI Taxonomy" id="2565925"/>
    <lineage>
        <taxon>Bacteria</taxon>
        <taxon>Bacillati</taxon>
        <taxon>Bacillota</taxon>
        <taxon>Bacilli</taxon>
        <taxon>Bacillales</taxon>
        <taxon>Paenibacillaceae</taxon>
        <taxon>Cohnella</taxon>
    </lineage>
</organism>
<keyword evidence="3" id="KW-0804">Transcription</keyword>
<evidence type="ECO:0000313" key="6">
    <source>
        <dbReference type="EMBL" id="THF83489.1"/>
    </source>
</evidence>
<protein>
    <submittedName>
        <fullName evidence="6">AraC family transcriptional regulator</fullName>
    </submittedName>
</protein>
<comment type="caution">
    <text evidence="6">The sequence shown here is derived from an EMBL/GenBank/DDBJ whole genome shotgun (WGS) entry which is preliminary data.</text>
</comment>
<dbReference type="GO" id="GO:0043565">
    <property type="term" value="F:sequence-specific DNA binding"/>
    <property type="evidence" value="ECO:0007669"/>
    <property type="project" value="InterPro"/>
</dbReference>